<dbReference type="Proteomes" id="UP000183994">
    <property type="component" value="Unassembled WGS sequence"/>
</dbReference>
<evidence type="ECO:0000313" key="3">
    <source>
        <dbReference type="Proteomes" id="UP000183994"/>
    </source>
</evidence>
<dbReference type="OrthoDB" id="5419875at2"/>
<dbReference type="Gene3D" id="3.40.50.280">
    <property type="entry name" value="Cobalamin-binding domain"/>
    <property type="match status" value="1"/>
</dbReference>
<dbReference type="STRING" id="1121393.SAMN02745216_04375"/>
<dbReference type="AlphaFoldDB" id="A0A1M6WQ90"/>
<evidence type="ECO:0000313" key="2">
    <source>
        <dbReference type="EMBL" id="SHK95749.1"/>
    </source>
</evidence>
<dbReference type="GO" id="GO:0046872">
    <property type="term" value="F:metal ion binding"/>
    <property type="evidence" value="ECO:0007669"/>
    <property type="project" value="InterPro"/>
</dbReference>
<dbReference type="CDD" id="cd02065">
    <property type="entry name" value="B12-binding_like"/>
    <property type="match status" value="1"/>
</dbReference>
<accession>A0A1M6WQ90</accession>
<proteinExistence type="predicted"/>
<sequence length="173" mass="18751">MSGKTSSPSELRGKLDSLIACFHNKKATRLQMEKGIQAILDWKRANNIPGLWNPPPVMVTATLDDAMGHGLDLIHQYAEAAGLELVELGLLQPPDKIIQACHDKKARVLGLTVLQQFSGEDAARIGRSIPEDALFIAGGAAFLFDPDLAEEAGVDYVAKDALAFLQYLLKSLK</sequence>
<dbReference type="PROSITE" id="PS51332">
    <property type="entry name" value="B12_BINDING"/>
    <property type="match status" value="1"/>
</dbReference>
<dbReference type="GO" id="GO:0031419">
    <property type="term" value="F:cobalamin binding"/>
    <property type="evidence" value="ECO:0007669"/>
    <property type="project" value="InterPro"/>
</dbReference>
<evidence type="ECO:0000259" key="1">
    <source>
        <dbReference type="PROSITE" id="PS51332"/>
    </source>
</evidence>
<gene>
    <name evidence="2" type="ORF">SAMN02745216_04375</name>
</gene>
<name>A0A1M6WQ90_9BACT</name>
<keyword evidence="3" id="KW-1185">Reference proteome</keyword>
<dbReference type="RefSeq" id="WP_073478375.1">
    <property type="nucleotide sequence ID" value="NZ_FQZU01000039.1"/>
</dbReference>
<dbReference type="InterPro" id="IPR006158">
    <property type="entry name" value="Cobalamin-bd"/>
</dbReference>
<reference evidence="3" key="1">
    <citation type="submission" date="2016-11" db="EMBL/GenBank/DDBJ databases">
        <authorList>
            <person name="Varghese N."/>
            <person name="Submissions S."/>
        </authorList>
    </citation>
    <scope>NUCLEOTIDE SEQUENCE [LARGE SCALE GENOMIC DNA]</scope>
    <source>
        <strain evidence="3">DSM 16219</strain>
    </source>
</reference>
<protein>
    <submittedName>
        <fullName evidence="2">B12 binding domain-containing protein</fullName>
    </submittedName>
</protein>
<dbReference type="SUPFAM" id="SSF52242">
    <property type="entry name" value="Cobalamin (vitamin B12)-binding domain"/>
    <property type="match status" value="1"/>
</dbReference>
<feature type="domain" description="B12-binding" evidence="1">
    <location>
        <begin position="54"/>
        <end position="173"/>
    </location>
</feature>
<dbReference type="EMBL" id="FQZU01000039">
    <property type="protein sequence ID" value="SHK95749.1"/>
    <property type="molecule type" value="Genomic_DNA"/>
</dbReference>
<dbReference type="InterPro" id="IPR036724">
    <property type="entry name" value="Cobalamin-bd_sf"/>
</dbReference>
<dbReference type="Pfam" id="PF02310">
    <property type="entry name" value="B12-binding"/>
    <property type="match status" value="1"/>
</dbReference>
<organism evidence="2 3">
    <name type="scientific">Desulfatibacillum alkenivorans DSM 16219</name>
    <dbReference type="NCBI Taxonomy" id="1121393"/>
    <lineage>
        <taxon>Bacteria</taxon>
        <taxon>Pseudomonadati</taxon>
        <taxon>Thermodesulfobacteriota</taxon>
        <taxon>Desulfobacteria</taxon>
        <taxon>Desulfobacterales</taxon>
        <taxon>Desulfatibacillaceae</taxon>
        <taxon>Desulfatibacillum</taxon>
    </lineage>
</organism>